<reference evidence="10" key="1">
    <citation type="submission" date="2016-10" db="EMBL/GenBank/DDBJ databases">
        <authorList>
            <person name="Varghese N."/>
            <person name="Submissions S."/>
        </authorList>
    </citation>
    <scope>NUCLEOTIDE SEQUENCE [LARGE SCALE GENOMIC DNA]</scope>
    <source>
        <strain evidence="10">CCM7597</strain>
    </source>
</reference>
<dbReference type="InterPro" id="IPR004761">
    <property type="entry name" value="Spore_GerAB"/>
</dbReference>
<dbReference type="Pfam" id="PF03845">
    <property type="entry name" value="Spore_permease"/>
    <property type="match status" value="1"/>
</dbReference>
<dbReference type="PANTHER" id="PTHR34975:SF2">
    <property type="entry name" value="SPORE GERMINATION PROTEIN A2"/>
    <property type="match status" value="1"/>
</dbReference>
<organism evidence="9 10">
    <name type="scientific">Thalassobacillus cyri</name>
    <dbReference type="NCBI Taxonomy" id="571932"/>
    <lineage>
        <taxon>Bacteria</taxon>
        <taxon>Bacillati</taxon>
        <taxon>Bacillota</taxon>
        <taxon>Bacilli</taxon>
        <taxon>Bacillales</taxon>
        <taxon>Bacillaceae</taxon>
        <taxon>Thalassobacillus</taxon>
    </lineage>
</organism>
<feature type="transmembrane region" description="Helical" evidence="8">
    <location>
        <begin position="278"/>
        <end position="297"/>
    </location>
</feature>
<evidence type="ECO:0000256" key="6">
    <source>
        <dbReference type="ARBA" id="ARBA00022989"/>
    </source>
</evidence>
<feature type="transmembrane region" description="Helical" evidence="8">
    <location>
        <begin position="309"/>
        <end position="326"/>
    </location>
</feature>
<dbReference type="Proteomes" id="UP000198584">
    <property type="component" value="Unassembled WGS sequence"/>
</dbReference>
<feature type="transmembrane region" description="Helical" evidence="8">
    <location>
        <begin position="125"/>
        <end position="142"/>
    </location>
</feature>
<keyword evidence="6 8" id="KW-1133">Transmembrane helix</keyword>
<feature type="transmembrane region" description="Helical" evidence="8">
    <location>
        <begin position="49"/>
        <end position="68"/>
    </location>
</feature>
<feature type="transmembrane region" description="Helical" evidence="8">
    <location>
        <begin position="342"/>
        <end position="360"/>
    </location>
</feature>
<evidence type="ECO:0000256" key="7">
    <source>
        <dbReference type="ARBA" id="ARBA00023136"/>
    </source>
</evidence>
<dbReference type="AlphaFoldDB" id="A0A1H4EWI7"/>
<evidence type="ECO:0000313" key="9">
    <source>
        <dbReference type="EMBL" id="SEA89414.1"/>
    </source>
</evidence>
<dbReference type="PANTHER" id="PTHR34975">
    <property type="entry name" value="SPORE GERMINATION PROTEIN A2"/>
    <property type="match status" value="1"/>
</dbReference>
<dbReference type="STRING" id="571932.SAMN05421743_1103"/>
<gene>
    <name evidence="9" type="ORF">SAMN05421743_1103</name>
</gene>
<dbReference type="GO" id="GO:0016020">
    <property type="term" value="C:membrane"/>
    <property type="evidence" value="ECO:0007669"/>
    <property type="project" value="UniProtKB-SubCell"/>
</dbReference>
<dbReference type="GO" id="GO:0009847">
    <property type="term" value="P:spore germination"/>
    <property type="evidence" value="ECO:0007669"/>
    <property type="project" value="InterPro"/>
</dbReference>
<protein>
    <submittedName>
        <fullName evidence="9">Spore germination protein (Amino acid permease)</fullName>
    </submittedName>
</protein>
<evidence type="ECO:0000256" key="8">
    <source>
        <dbReference type="SAM" id="Phobius"/>
    </source>
</evidence>
<keyword evidence="4" id="KW-0309">Germination</keyword>
<evidence type="ECO:0000256" key="3">
    <source>
        <dbReference type="ARBA" id="ARBA00022448"/>
    </source>
</evidence>
<dbReference type="OrthoDB" id="2380240at2"/>
<keyword evidence="10" id="KW-1185">Reference proteome</keyword>
<feature type="transmembrane region" description="Helical" evidence="8">
    <location>
        <begin position="89"/>
        <end position="113"/>
    </location>
</feature>
<comment type="subcellular location">
    <subcellularLocation>
        <location evidence="1">Membrane</location>
        <topology evidence="1">Multi-pass membrane protein</topology>
    </subcellularLocation>
</comment>
<comment type="similarity">
    <text evidence="2">Belongs to the amino acid-polyamine-organocation (APC) superfamily. Spore germination protein (SGP) (TC 2.A.3.9) family.</text>
</comment>
<keyword evidence="5 8" id="KW-0812">Transmembrane</keyword>
<evidence type="ECO:0000313" key="10">
    <source>
        <dbReference type="Proteomes" id="UP000198584"/>
    </source>
</evidence>
<dbReference type="Gene3D" id="1.20.1740.10">
    <property type="entry name" value="Amino acid/polyamine transporter I"/>
    <property type="match status" value="1"/>
</dbReference>
<evidence type="ECO:0000256" key="2">
    <source>
        <dbReference type="ARBA" id="ARBA00007998"/>
    </source>
</evidence>
<feature type="transmembrane region" description="Helical" evidence="8">
    <location>
        <begin position="223"/>
        <end position="246"/>
    </location>
</feature>
<feature type="transmembrane region" description="Helical" evidence="8">
    <location>
        <begin position="14"/>
        <end position="37"/>
    </location>
</feature>
<evidence type="ECO:0000256" key="1">
    <source>
        <dbReference type="ARBA" id="ARBA00004141"/>
    </source>
</evidence>
<accession>A0A1H4EWI7</accession>
<dbReference type="EMBL" id="FNQR01000010">
    <property type="protein sequence ID" value="SEA89414.1"/>
    <property type="molecule type" value="Genomic_DNA"/>
</dbReference>
<sequence length="369" mass="42470">MNDTKGGFHVPENLMVTSTMAFFLVHSMQVGVGILGFEKYIAEDAGYNAWISILVAGLAIHLLLWMIYRLLQGCGGDLVSVHNFIFGKYLGGLMNLVFSVYFLLLSLTVLRTFVEVIQVWVFPQLNTWLFALVYLLLAYYFIEGGLRVITGMCLLSVILGLPLLLFKFFPLQIGDVNNLYPMIDASVTDILSSAKVSTLSFLGFELLLMFYPFIKDQKASKKWAHFGAFYTTMIYLISALVAFIYYSEEQLQHVTWGTISLWKIVDFPFLQRFEYMGIGLWAYVVLPNICLGLWAASRIPKRMFKIKQKYVLWLYLIILLIASNLIDDRRMIDALNTFTNQAGFYFLLYIPVLYIMMLIMKKVRYRHGN</sequence>
<feature type="transmembrane region" description="Helical" evidence="8">
    <location>
        <begin position="149"/>
        <end position="170"/>
    </location>
</feature>
<dbReference type="RefSeq" id="WP_093045335.1">
    <property type="nucleotide sequence ID" value="NZ_FNQR01000010.1"/>
</dbReference>
<name>A0A1H4EWI7_9BACI</name>
<keyword evidence="7 8" id="KW-0472">Membrane</keyword>
<evidence type="ECO:0000256" key="5">
    <source>
        <dbReference type="ARBA" id="ARBA00022692"/>
    </source>
</evidence>
<proteinExistence type="inferred from homology"/>
<evidence type="ECO:0000256" key="4">
    <source>
        <dbReference type="ARBA" id="ARBA00022544"/>
    </source>
</evidence>
<dbReference type="NCBIfam" id="TIGR00912">
    <property type="entry name" value="2A0309"/>
    <property type="match status" value="1"/>
</dbReference>
<keyword evidence="3" id="KW-0813">Transport</keyword>